<dbReference type="FunFam" id="3.30.420.40:FF:000004">
    <property type="entry name" value="Molecular chaperone DnaK"/>
    <property type="match status" value="1"/>
</dbReference>
<dbReference type="Gramene" id="GBG91483">
    <property type="protein sequence ID" value="GBG91483"/>
    <property type="gene ID" value="CBR_g52438"/>
</dbReference>
<keyword evidence="1 3" id="KW-0547">Nucleotide-binding</keyword>
<name>A0A388MAF8_CHABU</name>
<dbReference type="AlphaFoldDB" id="A0A388MAF8"/>
<dbReference type="InterPro" id="IPR029047">
    <property type="entry name" value="HSP70_peptide-bd_sf"/>
</dbReference>
<dbReference type="InterPro" id="IPR013126">
    <property type="entry name" value="Hsp_70_fam"/>
</dbReference>
<gene>
    <name evidence="4" type="ORF">CBR_g52438</name>
</gene>
<dbReference type="Gene3D" id="2.60.34.10">
    <property type="entry name" value="Substrate Binding Domain Of DNAk, Chain A, domain 1"/>
    <property type="match status" value="1"/>
</dbReference>
<dbReference type="PROSITE" id="PS00329">
    <property type="entry name" value="HSP70_2"/>
    <property type="match status" value="1"/>
</dbReference>
<protein>
    <submittedName>
        <fullName evidence="4">Uncharacterized protein</fullName>
    </submittedName>
</protein>
<keyword evidence="5" id="KW-1185">Reference proteome</keyword>
<dbReference type="PROSITE" id="PS00297">
    <property type="entry name" value="HSP70_1"/>
    <property type="match status" value="1"/>
</dbReference>
<evidence type="ECO:0000256" key="3">
    <source>
        <dbReference type="RuleBase" id="RU003322"/>
    </source>
</evidence>
<evidence type="ECO:0000256" key="1">
    <source>
        <dbReference type="ARBA" id="ARBA00022741"/>
    </source>
</evidence>
<evidence type="ECO:0000313" key="5">
    <source>
        <dbReference type="Proteomes" id="UP000265515"/>
    </source>
</evidence>
<dbReference type="GO" id="GO:0140662">
    <property type="term" value="F:ATP-dependent protein folding chaperone"/>
    <property type="evidence" value="ECO:0007669"/>
    <property type="project" value="InterPro"/>
</dbReference>
<dbReference type="GO" id="GO:0005524">
    <property type="term" value="F:ATP binding"/>
    <property type="evidence" value="ECO:0007669"/>
    <property type="project" value="UniProtKB-KW"/>
</dbReference>
<accession>A0A388MAF8</accession>
<dbReference type="Gene3D" id="1.20.1270.10">
    <property type="match status" value="1"/>
</dbReference>
<comment type="similarity">
    <text evidence="3">Belongs to the heat shock protein 70 family.</text>
</comment>
<dbReference type="InterPro" id="IPR029048">
    <property type="entry name" value="HSP70_C_sf"/>
</dbReference>
<dbReference type="Gene3D" id="3.30.420.40">
    <property type="match status" value="2"/>
</dbReference>
<dbReference type="SUPFAM" id="SSF100920">
    <property type="entry name" value="Heat shock protein 70kD (HSP70), peptide-binding domain"/>
    <property type="match status" value="1"/>
</dbReference>
<evidence type="ECO:0000256" key="2">
    <source>
        <dbReference type="ARBA" id="ARBA00022840"/>
    </source>
</evidence>
<dbReference type="InterPro" id="IPR043129">
    <property type="entry name" value="ATPase_NBD"/>
</dbReference>
<dbReference type="PRINTS" id="PR00301">
    <property type="entry name" value="HEATSHOCK70"/>
</dbReference>
<dbReference type="Pfam" id="PF00012">
    <property type="entry name" value="HSP70"/>
    <property type="match status" value="1"/>
</dbReference>
<dbReference type="CDD" id="cd24028">
    <property type="entry name" value="ASKHA_NBD_HSP70_HSPA1-like"/>
    <property type="match status" value="1"/>
</dbReference>
<reference evidence="4 5" key="1">
    <citation type="journal article" date="2018" name="Cell">
        <title>The Chara Genome: Secondary Complexity and Implications for Plant Terrestrialization.</title>
        <authorList>
            <person name="Nishiyama T."/>
            <person name="Sakayama H."/>
            <person name="Vries J.D."/>
            <person name="Buschmann H."/>
            <person name="Saint-Marcoux D."/>
            <person name="Ullrich K.K."/>
            <person name="Haas F.B."/>
            <person name="Vanderstraeten L."/>
            <person name="Becker D."/>
            <person name="Lang D."/>
            <person name="Vosolsobe S."/>
            <person name="Rombauts S."/>
            <person name="Wilhelmsson P.K.I."/>
            <person name="Janitza P."/>
            <person name="Kern R."/>
            <person name="Heyl A."/>
            <person name="Rumpler F."/>
            <person name="Villalobos L.I.A.C."/>
            <person name="Clay J.M."/>
            <person name="Skokan R."/>
            <person name="Toyoda A."/>
            <person name="Suzuki Y."/>
            <person name="Kagoshima H."/>
            <person name="Schijlen E."/>
            <person name="Tajeshwar N."/>
            <person name="Catarino B."/>
            <person name="Hetherington A.J."/>
            <person name="Saltykova A."/>
            <person name="Bonnot C."/>
            <person name="Breuninger H."/>
            <person name="Symeonidi A."/>
            <person name="Radhakrishnan G.V."/>
            <person name="Van Nieuwerburgh F."/>
            <person name="Deforce D."/>
            <person name="Chang C."/>
            <person name="Karol K.G."/>
            <person name="Hedrich R."/>
            <person name="Ulvskov P."/>
            <person name="Glockner G."/>
            <person name="Delwiche C.F."/>
            <person name="Petrasek J."/>
            <person name="Van de Peer Y."/>
            <person name="Friml J."/>
            <person name="Beilby M."/>
            <person name="Dolan L."/>
            <person name="Kohara Y."/>
            <person name="Sugano S."/>
            <person name="Fujiyama A."/>
            <person name="Delaux P.-M."/>
            <person name="Quint M."/>
            <person name="TheiBen G."/>
            <person name="Hagemann M."/>
            <person name="Harholt J."/>
            <person name="Dunand C."/>
            <person name="Zachgo S."/>
            <person name="Langdale J."/>
            <person name="Maumus F."/>
            <person name="Straeten D.V.D."/>
            <person name="Gould S.B."/>
            <person name="Rensing S.A."/>
        </authorList>
    </citation>
    <scope>NUCLEOTIDE SEQUENCE [LARGE SCALE GENOMIC DNA]</scope>
    <source>
        <strain evidence="4 5">S276</strain>
    </source>
</reference>
<sequence length="643" mass="69941">METARVPPAIGIDLGTSNCVVGVWRNGQVEIIPNLNGDRLTPSVVAFTGSVEERGRYIGQAAKNQAATNCQNTVFEVKRLIGRKFDDPTVQKDKQLWPFPIVEGPRGEARVRIRTGELDKDFTPEEICAMLLGELKRQAEAYLDSEVTEAVITVPAYFNDAQRQATKDAGEIAGLKVLRIANEPTAAALGYTVHRERLIAFDRERTKTVMVFDLGGGTLDVSVMQIGRGKSTVIALTGDSHLGGVDFDIRLQKHVLQPVAGAVGEVGSRGAVSQKRLTRLRERCVAAKHTLSTRPSAEIEVSPDAEVTISRALFENICSDLLDRCMALVTEAIALSKLGKEQIASVILVGGATRMPKISAMLTEFFGGKTPLSSIHADEAVAYGAAVQAAMITKRCFGLGSDLQDLVLQEVTPLTLGVKTWTQGGPEAQNMSVLIPKNTPVPVTGAELQVTTAQDNQTAMEFCVYEGESPHCKDNYLLGTFTLDKFERAPKGEAEALLVYSIDSDGILHATATNTVSGRSSYGTFTTDKGRLTRGEIEEMIALEGTFAAGDRAALEKEVAKHRLQQYLTEMKGKMERAGYRLLHNDRIGINRKVSEIEGWLLGSGSGGGWCSANEFEKKKGELEEACEAFERLDLQDRYLVRC</sequence>
<proteinExistence type="inferred from homology"/>
<dbReference type="PANTHER" id="PTHR19375">
    <property type="entry name" value="HEAT SHOCK PROTEIN 70KDA"/>
    <property type="match status" value="1"/>
</dbReference>
<dbReference type="Proteomes" id="UP000265515">
    <property type="component" value="Unassembled WGS sequence"/>
</dbReference>
<dbReference type="FunFam" id="3.30.30.30:FF:000002">
    <property type="entry name" value="Heat shock 70 kDa protein 4"/>
    <property type="match status" value="1"/>
</dbReference>
<organism evidence="4 5">
    <name type="scientific">Chara braunii</name>
    <name type="common">Braun's stonewort</name>
    <dbReference type="NCBI Taxonomy" id="69332"/>
    <lineage>
        <taxon>Eukaryota</taxon>
        <taxon>Viridiplantae</taxon>
        <taxon>Streptophyta</taxon>
        <taxon>Charophyceae</taxon>
        <taxon>Charales</taxon>
        <taxon>Characeae</taxon>
        <taxon>Chara</taxon>
    </lineage>
</organism>
<dbReference type="SUPFAM" id="SSF53067">
    <property type="entry name" value="Actin-like ATPase domain"/>
    <property type="match status" value="2"/>
</dbReference>
<dbReference type="EMBL" id="BFEA01000911">
    <property type="protein sequence ID" value="GBG91483.1"/>
    <property type="molecule type" value="Genomic_DNA"/>
</dbReference>
<dbReference type="STRING" id="69332.A0A388MAF8"/>
<keyword evidence="2 3" id="KW-0067">ATP-binding</keyword>
<dbReference type="Gene3D" id="3.90.640.10">
    <property type="entry name" value="Actin, Chain A, domain 4"/>
    <property type="match status" value="1"/>
</dbReference>
<dbReference type="InterPro" id="IPR018181">
    <property type="entry name" value="Heat_shock_70_CS"/>
</dbReference>
<comment type="caution">
    <text evidence="4">The sequence shown here is derived from an EMBL/GenBank/DDBJ whole genome shotgun (WGS) entry which is preliminary data.</text>
</comment>
<evidence type="ECO:0000313" key="4">
    <source>
        <dbReference type="EMBL" id="GBG91483.1"/>
    </source>
</evidence>
<dbReference type="PROSITE" id="PS01036">
    <property type="entry name" value="HSP70_3"/>
    <property type="match status" value="1"/>
</dbReference>
<dbReference type="Gene3D" id="3.30.30.30">
    <property type="match status" value="1"/>
</dbReference>